<gene>
    <name evidence="7" type="ORF">DAPK24_035310</name>
</gene>
<dbReference type="Pfam" id="PF00170">
    <property type="entry name" value="bZIP_1"/>
    <property type="match status" value="1"/>
</dbReference>
<evidence type="ECO:0000256" key="2">
    <source>
        <dbReference type="ARBA" id="ARBA00023015"/>
    </source>
</evidence>
<reference evidence="7 8" key="1">
    <citation type="journal article" date="2023" name="Elife">
        <title>Identification of key yeast species and microbe-microbe interactions impacting larval growth of Drosophila in the wild.</title>
        <authorList>
            <person name="Mure A."/>
            <person name="Sugiura Y."/>
            <person name="Maeda R."/>
            <person name="Honda K."/>
            <person name="Sakurai N."/>
            <person name="Takahashi Y."/>
            <person name="Watada M."/>
            <person name="Katoh T."/>
            <person name="Gotoh A."/>
            <person name="Gotoh Y."/>
            <person name="Taniguchi I."/>
            <person name="Nakamura K."/>
            <person name="Hayashi T."/>
            <person name="Katayama T."/>
            <person name="Uemura T."/>
            <person name="Hattori Y."/>
        </authorList>
    </citation>
    <scope>NUCLEOTIDE SEQUENCE [LARGE SCALE GENOMIC DNA]</scope>
    <source>
        <strain evidence="7 8">PK-24</strain>
    </source>
</reference>
<dbReference type="SUPFAM" id="SSF57959">
    <property type="entry name" value="Leucine zipper domain"/>
    <property type="match status" value="1"/>
</dbReference>
<dbReference type="PROSITE" id="PS00036">
    <property type="entry name" value="BZIP_BASIC"/>
    <property type="match status" value="1"/>
</dbReference>
<evidence type="ECO:0000256" key="3">
    <source>
        <dbReference type="ARBA" id="ARBA00023163"/>
    </source>
</evidence>
<dbReference type="Proteomes" id="UP001378960">
    <property type="component" value="Unassembled WGS sequence"/>
</dbReference>
<keyword evidence="8" id="KW-1185">Reference proteome</keyword>
<dbReference type="InterPro" id="IPR046347">
    <property type="entry name" value="bZIP_sf"/>
</dbReference>
<evidence type="ECO:0000256" key="4">
    <source>
        <dbReference type="ARBA" id="ARBA00023242"/>
    </source>
</evidence>
<dbReference type="InterPro" id="IPR004827">
    <property type="entry name" value="bZIP"/>
</dbReference>
<feature type="region of interest" description="Disordered" evidence="5">
    <location>
        <begin position="249"/>
        <end position="272"/>
    </location>
</feature>
<dbReference type="EMBL" id="BTGB01000005">
    <property type="protein sequence ID" value="GMM46956.1"/>
    <property type="molecule type" value="Genomic_DNA"/>
</dbReference>
<evidence type="ECO:0000256" key="5">
    <source>
        <dbReference type="SAM" id="MobiDB-lite"/>
    </source>
</evidence>
<evidence type="ECO:0000259" key="6">
    <source>
        <dbReference type="PROSITE" id="PS50217"/>
    </source>
</evidence>
<dbReference type="SMART" id="SM00338">
    <property type="entry name" value="BRLZ"/>
    <property type="match status" value="1"/>
</dbReference>
<comment type="caution">
    <text evidence="7">The sequence shown here is derived from an EMBL/GenBank/DDBJ whole genome shotgun (WGS) entry which is preliminary data.</text>
</comment>
<accession>A0AAV5R6R6</accession>
<feature type="compositionally biased region" description="Polar residues" evidence="5">
    <location>
        <begin position="192"/>
        <end position="206"/>
    </location>
</feature>
<protein>
    <submittedName>
        <fullName evidence="7">Cst6 protein</fullName>
    </submittedName>
</protein>
<comment type="subcellular location">
    <subcellularLocation>
        <location evidence="1">Nucleus</location>
    </subcellularLocation>
</comment>
<dbReference type="PANTHER" id="PTHR19304">
    <property type="entry name" value="CYCLIC-AMP RESPONSE ELEMENT BINDING PROTEIN"/>
    <property type="match status" value="1"/>
</dbReference>
<keyword evidence="4" id="KW-0539">Nucleus</keyword>
<evidence type="ECO:0000313" key="8">
    <source>
        <dbReference type="Proteomes" id="UP001378960"/>
    </source>
</evidence>
<sequence length="444" mass="50294">MNNQPFSFENFHLDPQDFQNFLLINPPLTEYSNRYMAQRGVDQFLDDNMLMENNNVMMQPSHQQHLQPQQQQQLPPTTQQQAQQAQQPMSLQSSASISASTHHNQYPNNNNNNQPYYSIPLNHYTDSNDLILPSRRLSISNGQIGQISMMVHQNYENDNDFDNSTVSSNDLQFKERKGLGPGSAPASGSVDFISNQTQNNGTTKIKTAQPDVTLATVKEPITTTATATTTTTTTKAQLQTEVPINGQLPTAPSSAISTKPGQVSSGAFETDQNGVPTRKLVYNNEVIFNPNEPIPGTNAWKRNKILERNRIAASKCRAKKKNMQKQLQDRVDTLNFENNKLKEMLYDIRTRLIKYGAESNVNFLTLLPQDPEPDDEEIDENDDQNNNNDDNNNNNNGGDELKNQIDQDRKNNDRVEKLLERRRVFEKKKIVNKRVDAFIKSGVL</sequence>
<feature type="region of interest" description="Disordered" evidence="5">
    <location>
        <begin position="158"/>
        <end position="206"/>
    </location>
</feature>
<keyword evidence="3" id="KW-0804">Transcription</keyword>
<dbReference type="Gene3D" id="1.20.5.170">
    <property type="match status" value="1"/>
</dbReference>
<dbReference type="PROSITE" id="PS50217">
    <property type="entry name" value="BZIP"/>
    <property type="match status" value="1"/>
</dbReference>
<dbReference type="AlphaFoldDB" id="A0AAV5R6R6"/>
<feature type="compositionally biased region" description="Basic and acidic residues" evidence="5">
    <location>
        <begin position="399"/>
        <end position="413"/>
    </location>
</feature>
<dbReference type="CDD" id="cd14687">
    <property type="entry name" value="bZIP_ATF2"/>
    <property type="match status" value="1"/>
</dbReference>
<dbReference type="GO" id="GO:0003700">
    <property type="term" value="F:DNA-binding transcription factor activity"/>
    <property type="evidence" value="ECO:0007669"/>
    <property type="project" value="InterPro"/>
</dbReference>
<feature type="compositionally biased region" description="Low complexity" evidence="5">
    <location>
        <begin position="60"/>
        <end position="117"/>
    </location>
</feature>
<feature type="compositionally biased region" description="Polar residues" evidence="5">
    <location>
        <begin position="162"/>
        <end position="171"/>
    </location>
</feature>
<evidence type="ECO:0000256" key="1">
    <source>
        <dbReference type="ARBA" id="ARBA00004123"/>
    </source>
</evidence>
<feature type="region of interest" description="Disordered" evidence="5">
    <location>
        <begin position="365"/>
        <end position="413"/>
    </location>
</feature>
<keyword evidence="2" id="KW-0805">Transcription regulation</keyword>
<evidence type="ECO:0000313" key="7">
    <source>
        <dbReference type="EMBL" id="GMM46956.1"/>
    </source>
</evidence>
<feature type="compositionally biased region" description="Low complexity" evidence="5">
    <location>
        <begin position="384"/>
        <end position="398"/>
    </location>
</feature>
<dbReference type="GO" id="GO:0005634">
    <property type="term" value="C:nucleus"/>
    <property type="evidence" value="ECO:0007669"/>
    <property type="project" value="UniProtKB-SubCell"/>
</dbReference>
<feature type="compositionally biased region" description="Acidic residues" evidence="5">
    <location>
        <begin position="371"/>
        <end position="383"/>
    </location>
</feature>
<name>A0AAV5R6R6_PICKL</name>
<proteinExistence type="predicted"/>
<feature type="domain" description="BZIP" evidence="6">
    <location>
        <begin position="301"/>
        <end position="352"/>
    </location>
</feature>
<dbReference type="InterPro" id="IPR051027">
    <property type="entry name" value="bZIP_transcription_factors"/>
</dbReference>
<feature type="region of interest" description="Disordered" evidence="5">
    <location>
        <begin position="60"/>
        <end position="120"/>
    </location>
</feature>
<organism evidence="7 8">
    <name type="scientific">Pichia kluyveri</name>
    <name type="common">Yeast</name>
    <dbReference type="NCBI Taxonomy" id="36015"/>
    <lineage>
        <taxon>Eukaryota</taxon>
        <taxon>Fungi</taxon>
        <taxon>Dikarya</taxon>
        <taxon>Ascomycota</taxon>
        <taxon>Saccharomycotina</taxon>
        <taxon>Pichiomycetes</taxon>
        <taxon>Pichiales</taxon>
        <taxon>Pichiaceae</taxon>
        <taxon>Pichia</taxon>
    </lineage>
</organism>